<dbReference type="EMBL" id="VFMO01000001">
    <property type="protein sequence ID" value="TQJ13868.1"/>
    <property type="molecule type" value="Genomic_DNA"/>
</dbReference>
<dbReference type="PANTHER" id="PTHR13136">
    <property type="entry name" value="TESTIS DEVELOPMENT PROTEIN PRTD"/>
    <property type="match status" value="1"/>
</dbReference>
<dbReference type="InterPro" id="IPR046879">
    <property type="entry name" value="KANL3/Tex30_Abhydrolase"/>
</dbReference>
<organism evidence="2 3">
    <name type="scientific">Yimella lutea</name>
    <dbReference type="NCBI Taxonomy" id="587872"/>
    <lineage>
        <taxon>Bacteria</taxon>
        <taxon>Bacillati</taxon>
        <taxon>Actinomycetota</taxon>
        <taxon>Actinomycetes</taxon>
        <taxon>Micrococcales</taxon>
        <taxon>Dermacoccaceae</taxon>
        <taxon>Yimella</taxon>
    </lineage>
</organism>
<feature type="domain" description="KANL3/Tex30 alpha/beta hydrolase-like" evidence="1">
    <location>
        <begin position="31"/>
        <end position="177"/>
    </location>
</feature>
<dbReference type="AlphaFoldDB" id="A0A542EEV3"/>
<evidence type="ECO:0000259" key="1">
    <source>
        <dbReference type="Pfam" id="PF20408"/>
    </source>
</evidence>
<dbReference type="SUPFAM" id="SSF53474">
    <property type="entry name" value="alpha/beta-Hydrolases"/>
    <property type="match status" value="1"/>
</dbReference>
<reference evidence="2 3" key="1">
    <citation type="submission" date="2019-06" db="EMBL/GenBank/DDBJ databases">
        <title>Sequencing the genomes of 1000 actinobacteria strains.</title>
        <authorList>
            <person name="Klenk H.-P."/>
        </authorList>
    </citation>
    <scope>NUCLEOTIDE SEQUENCE [LARGE SCALE GENOMIC DNA]</scope>
    <source>
        <strain evidence="2 3">DSM 19828</strain>
    </source>
</reference>
<dbReference type="PANTHER" id="PTHR13136:SF11">
    <property type="entry name" value="TESTIS-EXPRESSED PROTEIN 30"/>
    <property type="match status" value="1"/>
</dbReference>
<dbReference type="Proteomes" id="UP000320806">
    <property type="component" value="Unassembled WGS sequence"/>
</dbReference>
<name>A0A542EEV3_9MICO</name>
<dbReference type="Gene3D" id="3.40.50.1820">
    <property type="entry name" value="alpha/beta hydrolase"/>
    <property type="match status" value="1"/>
</dbReference>
<gene>
    <name evidence="2" type="ORF">FB459_1304</name>
</gene>
<sequence>MSVQTRLQITEIDTPQGVGRAHIERATDARGTVVVSHGAGGGIEAPDLVALRTLVADGWNYVRVEQPWRVAGRKLATPPRTLDVAWATIIAALTAGRGKLPGPLVVGGRSAGARVACRTAVEVGADAVLALSFPLSGAGKSDRGRACEVRGVLDAGLPIAVVQGATDPFGRPDDFHDEFGDALPVFACKGAHGFSKQPDDVVAAVRDWLGTLAR</sequence>
<dbReference type="RefSeq" id="WP_246092340.1">
    <property type="nucleotide sequence ID" value="NZ_BAABCI010000002.1"/>
</dbReference>
<dbReference type="InterPro" id="IPR029058">
    <property type="entry name" value="AB_hydrolase_fold"/>
</dbReference>
<evidence type="ECO:0000313" key="2">
    <source>
        <dbReference type="EMBL" id="TQJ13868.1"/>
    </source>
</evidence>
<keyword evidence="3" id="KW-1185">Reference proteome</keyword>
<accession>A0A542EEV3</accession>
<proteinExistence type="predicted"/>
<comment type="caution">
    <text evidence="2">The sequence shown here is derived from an EMBL/GenBank/DDBJ whole genome shotgun (WGS) entry which is preliminary data.</text>
</comment>
<protein>
    <recommendedName>
        <fullName evidence="1">KANL3/Tex30 alpha/beta hydrolase-like domain-containing protein</fullName>
    </recommendedName>
</protein>
<dbReference type="InterPro" id="IPR026555">
    <property type="entry name" value="NSL3/Tex30"/>
</dbReference>
<dbReference type="Pfam" id="PF20408">
    <property type="entry name" value="Abhydrolase_11"/>
    <property type="match status" value="1"/>
</dbReference>
<evidence type="ECO:0000313" key="3">
    <source>
        <dbReference type="Proteomes" id="UP000320806"/>
    </source>
</evidence>